<dbReference type="InterPro" id="IPR037237">
    <property type="entry name" value="IlvD/EDD_N"/>
</dbReference>
<dbReference type="GO" id="GO:0051539">
    <property type="term" value="F:4 iron, 4 sulfur cluster binding"/>
    <property type="evidence" value="ECO:0007669"/>
    <property type="project" value="UniProtKB-UniRule"/>
</dbReference>
<evidence type="ECO:0000256" key="6">
    <source>
        <dbReference type="ARBA" id="ARBA00023064"/>
    </source>
</evidence>
<evidence type="ECO:0000256" key="7">
    <source>
        <dbReference type="ARBA" id="ARBA00023239"/>
    </source>
</evidence>
<comment type="cofactor">
    <cofactor evidence="9">
        <name>[4Fe-4S] cluster</name>
        <dbReference type="ChEBI" id="CHEBI:49883"/>
    </cofactor>
    <text evidence="9">Binds 1 [4Fe-4S] cluster.</text>
</comment>
<comment type="function">
    <text evidence="9">Catalyzes the dehydration of 6-phospho-D-gluconate to 2-dehydro-3-deoxy-6-phospho-D-gluconate.</text>
</comment>
<evidence type="ECO:0000256" key="5">
    <source>
        <dbReference type="ARBA" id="ARBA00023014"/>
    </source>
</evidence>
<dbReference type="AlphaFoldDB" id="A0A508AYP2"/>
<keyword evidence="4 9" id="KW-0408">Iron</keyword>
<proteinExistence type="inferred from homology"/>
<keyword evidence="5 9" id="KW-0411">Iron-sulfur</keyword>
<dbReference type="SUPFAM" id="SSF143975">
    <property type="entry name" value="IlvD/EDD N-terminal domain-like"/>
    <property type="match status" value="1"/>
</dbReference>
<dbReference type="EMBL" id="VICD02000115">
    <property type="protein sequence ID" value="KAB8192093.1"/>
    <property type="molecule type" value="Genomic_DNA"/>
</dbReference>
<evidence type="ECO:0000256" key="2">
    <source>
        <dbReference type="ARBA" id="ARBA00022485"/>
    </source>
</evidence>
<feature type="domain" description="Dihydroxy-acid/6-phosphogluconate dehydratase C-terminal" evidence="12">
    <location>
        <begin position="410"/>
        <end position="602"/>
    </location>
</feature>
<dbReference type="NCBIfam" id="TIGR01196">
    <property type="entry name" value="edd"/>
    <property type="match status" value="1"/>
</dbReference>
<evidence type="ECO:0000259" key="12">
    <source>
        <dbReference type="Pfam" id="PF24877"/>
    </source>
</evidence>
<dbReference type="GO" id="GO:0004456">
    <property type="term" value="F:phosphogluconate dehydratase activity"/>
    <property type="evidence" value="ECO:0007669"/>
    <property type="project" value="UniProtKB-UniRule"/>
</dbReference>
<dbReference type="InterPro" id="IPR020558">
    <property type="entry name" value="DiOHA_6PGluconate_deHydtase_CS"/>
</dbReference>
<keyword evidence="2 9" id="KW-0004">4Fe-4S</keyword>
<evidence type="ECO:0000313" key="14">
    <source>
        <dbReference type="Proteomes" id="UP000320431"/>
    </source>
</evidence>
<dbReference type="Pfam" id="PF00920">
    <property type="entry name" value="ILVD_EDD_N"/>
    <property type="match status" value="1"/>
</dbReference>
<comment type="pathway">
    <text evidence="9">Carbohydrate metabolism; Entner-Doudoroff pathway.</text>
</comment>
<dbReference type="RefSeq" id="WP_141481941.1">
    <property type="nucleotide sequence ID" value="NZ_VICD02000115.1"/>
</dbReference>
<dbReference type="GO" id="GO:0005829">
    <property type="term" value="C:cytosol"/>
    <property type="evidence" value="ECO:0007669"/>
    <property type="project" value="TreeGrafter"/>
</dbReference>
<organism evidence="13 14">
    <name type="scientific">Marilutibacter maris</name>
    <dbReference type="NCBI Taxonomy" id="1605891"/>
    <lineage>
        <taxon>Bacteria</taxon>
        <taxon>Pseudomonadati</taxon>
        <taxon>Pseudomonadota</taxon>
        <taxon>Gammaproteobacteria</taxon>
        <taxon>Lysobacterales</taxon>
        <taxon>Lysobacteraceae</taxon>
        <taxon>Marilutibacter</taxon>
    </lineage>
</organism>
<keyword evidence="6 9" id="KW-0311">Gluconate utilization</keyword>
<protein>
    <recommendedName>
        <fullName evidence="9 10">Phosphogluconate dehydratase</fullName>
        <ecNumber evidence="9 10">4.2.1.12</ecNumber>
    </recommendedName>
</protein>
<dbReference type="UniPathway" id="UPA00226"/>
<evidence type="ECO:0000259" key="11">
    <source>
        <dbReference type="Pfam" id="PF00920"/>
    </source>
</evidence>
<name>A0A508AYP2_9GAMM</name>
<dbReference type="GO" id="GO:0009255">
    <property type="term" value="P:Entner-Doudoroff pathway through 6-phosphogluconate"/>
    <property type="evidence" value="ECO:0007669"/>
    <property type="project" value="UniProtKB-UniRule"/>
</dbReference>
<sequence>MSPLNPIVAEVTERIRERSRDSRAAYLARIDGAAGRGPHRARLSCGNLAHGFAACGPNDKDALRGGASPNIGIVSAYNDMLSAHQPFERFPFLIKNAARGVGATAQVAGGVPAMCDGVTQGRDGMELSLFSRDVIALSTAVALSHDMFDAGLYLGVCDKIVPGLMIGALSFGHLPAIFVPAGPMPSGIPNDEKSRVRQRYAEGKATREELLEAEAASYHAPGTCTFYGTANSNQMLMEIMGLHLPGASFVNPNTPLRDALTAEAARRAAAITALGEDYRPIGRIVDERAIVNGVIGLHATGGSTNHLLHIVAIAAAAGIELRLEDFDALSAVVPLLARVYPNGSADVNHFHAAGGLAFMIGELLDAGLLHGDVETVAGPGLQRYRVEARLDEAGDLVHAPAAQISGDLAVLRPVADPFRRDGGLRVLRGNLGTGAIKVSAVPDDRQVIEAPCRIFSEQEEVKQAFERGELDRDVVVVVRFQGPQANGMPELHQLTPTLSVLQKRGHRVALVTDGRMSGASGQVPAAIHVSPEAACGGPLARLRDGDVVRVDAVAGTLQALVDAADFEGRAPAAADLAAHHSGMGRELFELFRRVAGPATRGASAFDAGAASHRESEIPS</sequence>
<evidence type="ECO:0000256" key="10">
    <source>
        <dbReference type="NCBIfam" id="TIGR01196"/>
    </source>
</evidence>
<comment type="catalytic activity">
    <reaction evidence="9">
        <text>6-phospho-D-gluconate = 2-dehydro-3-deoxy-6-phospho-D-gluconate + H2O</text>
        <dbReference type="Rhea" id="RHEA:17277"/>
        <dbReference type="ChEBI" id="CHEBI:15377"/>
        <dbReference type="ChEBI" id="CHEBI:57569"/>
        <dbReference type="ChEBI" id="CHEBI:58759"/>
        <dbReference type="EC" id="4.2.1.12"/>
    </reaction>
</comment>
<keyword evidence="8 9" id="KW-0119">Carbohydrate metabolism</keyword>
<dbReference type="InterPro" id="IPR056740">
    <property type="entry name" value="ILV_EDD_C"/>
</dbReference>
<dbReference type="GO" id="GO:0046872">
    <property type="term" value="F:metal ion binding"/>
    <property type="evidence" value="ECO:0007669"/>
    <property type="project" value="UniProtKB-KW"/>
</dbReference>
<keyword evidence="7 9" id="KW-0456">Lyase</keyword>
<evidence type="ECO:0000256" key="4">
    <source>
        <dbReference type="ARBA" id="ARBA00023004"/>
    </source>
</evidence>
<gene>
    <name evidence="9" type="primary">edd</name>
    <name evidence="13" type="ORF">FKV24_007540</name>
</gene>
<dbReference type="SUPFAM" id="SSF52016">
    <property type="entry name" value="LeuD/IlvD-like"/>
    <property type="match status" value="1"/>
</dbReference>
<evidence type="ECO:0000256" key="3">
    <source>
        <dbReference type="ARBA" id="ARBA00022723"/>
    </source>
</evidence>
<evidence type="ECO:0000313" key="13">
    <source>
        <dbReference type="EMBL" id="KAB8192093.1"/>
    </source>
</evidence>
<dbReference type="PANTHER" id="PTHR43661:SF1">
    <property type="entry name" value="PHOSPHOGLUCONATE DEHYDRATASE"/>
    <property type="match status" value="1"/>
</dbReference>
<evidence type="ECO:0000256" key="8">
    <source>
        <dbReference type="ARBA" id="ARBA00023277"/>
    </source>
</evidence>
<evidence type="ECO:0000256" key="1">
    <source>
        <dbReference type="ARBA" id="ARBA00006486"/>
    </source>
</evidence>
<reference evidence="13 14" key="1">
    <citation type="submission" date="2019-10" db="EMBL/GenBank/DDBJ databases">
        <title>Lysobacter alkalisoli sp. nov., isolated from saline-alkaline soil.</title>
        <authorList>
            <person name="Sun J.-Q."/>
        </authorList>
    </citation>
    <scope>NUCLEOTIDE SEQUENCE [LARGE SCALE GENOMIC DNA]</scope>
    <source>
        <strain evidence="13 14">KCTC 42381</strain>
    </source>
</reference>
<dbReference type="PROSITE" id="PS00886">
    <property type="entry name" value="ILVD_EDD_1"/>
    <property type="match status" value="1"/>
</dbReference>
<dbReference type="InterPro" id="IPR042096">
    <property type="entry name" value="Dihydro-acid_dehy_C"/>
</dbReference>
<accession>A0A508AYP2</accession>
<keyword evidence="3 9" id="KW-0479">Metal-binding</keyword>
<dbReference type="PROSITE" id="PS00887">
    <property type="entry name" value="ILVD_EDD_2"/>
    <property type="match status" value="1"/>
</dbReference>
<feature type="domain" description="Dihydroxy-acid/6-phosphogluconate dehydratase N-terminal" evidence="11">
    <location>
        <begin position="69"/>
        <end position="382"/>
    </location>
</feature>
<dbReference type="PANTHER" id="PTHR43661">
    <property type="entry name" value="D-XYLONATE DEHYDRATASE"/>
    <property type="match status" value="1"/>
</dbReference>
<dbReference type="InterPro" id="IPR004786">
    <property type="entry name" value="6-phosphgluc_deHydtase"/>
</dbReference>
<dbReference type="Proteomes" id="UP000320431">
    <property type="component" value="Unassembled WGS sequence"/>
</dbReference>
<dbReference type="GO" id="GO:0019521">
    <property type="term" value="P:D-gluconate metabolic process"/>
    <property type="evidence" value="ECO:0007669"/>
    <property type="project" value="UniProtKB-KW"/>
</dbReference>
<dbReference type="InterPro" id="IPR000581">
    <property type="entry name" value="ILV_EDD_N"/>
</dbReference>
<dbReference type="HAMAP" id="MF_02094">
    <property type="entry name" value="Edd"/>
    <property type="match status" value="1"/>
</dbReference>
<comment type="caution">
    <text evidence="13">The sequence shown here is derived from an EMBL/GenBank/DDBJ whole genome shotgun (WGS) entry which is preliminary data.</text>
</comment>
<dbReference type="Pfam" id="PF24877">
    <property type="entry name" value="ILV_EDD_C"/>
    <property type="match status" value="1"/>
</dbReference>
<feature type="binding site" evidence="9">
    <location>
        <position position="224"/>
    </location>
    <ligand>
        <name>[4Fe-4S] cluster</name>
        <dbReference type="ChEBI" id="CHEBI:49883"/>
    </ligand>
</feature>
<comment type="similarity">
    <text evidence="1 9">Belongs to the IlvD/Edd family.</text>
</comment>
<dbReference type="EC" id="4.2.1.12" evidence="9 10"/>
<evidence type="ECO:0000256" key="9">
    <source>
        <dbReference type="HAMAP-Rule" id="MF_02094"/>
    </source>
</evidence>
<feature type="binding site" evidence="9">
    <location>
        <position position="157"/>
    </location>
    <ligand>
        <name>[4Fe-4S] cluster</name>
        <dbReference type="ChEBI" id="CHEBI:49883"/>
    </ligand>
</feature>
<dbReference type="Gene3D" id="3.50.30.80">
    <property type="entry name" value="IlvD/EDD C-terminal domain-like"/>
    <property type="match status" value="1"/>
</dbReference>